<dbReference type="GO" id="GO:0033214">
    <property type="term" value="P:siderophore-iron import into cell"/>
    <property type="evidence" value="ECO:0007669"/>
    <property type="project" value="TreeGrafter"/>
</dbReference>
<dbReference type="KEGG" id="arf:AR1Y2_0108"/>
<keyword evidence="6 8" id="KW-1133">Transmembrane helix</keyword>
<evidence type="ECO:0000313" key="9">
    <source>
        <dbReference type="EMBL" id="QCP33562.1"/>
    </source>
</evidence>
<comment type="similarity">
    <text evidence="2">Belongs to the binding-protein-dependent transport system permease family. FecCD subfamily.</text>
</comment>
<organism evidence="9 10">
    <name type="scientific">Anaerostipes rhamnosivorans</name>
    <dbReference type="NCBI Taxonomy" id="1229621"/>
    <lineage>
        <taxon>Bacteria</taxon>
        <taxon>Bacillati</taxon>
        <taxon>Bacillota</taxon>
        <taxon>Clostridia</taxon>
        <taxon>Lachnospirales</taxon>
        <taxon>Lachnospiraceae</taxon>
        <taxon>Anaerostipes</taxon>
    </lineage>
</organism>
<feature type="transmembrane region" description="Helical" evidence="8">
    <location>
        <begin position="113"/>
        <end position="143"/>
    </location>
</feature>
<evidence type="ECO:0000256" key="1">
    <source>
        <dbReference type="ARBA" id="ARBA00004651"/>
    </source>
</evidence>
<dbReference type="Pfam" id="PF01032">
    <property type="entry name" value="FecCD"/>
    <property type="match status" value="1"/>
</dbReference>
<keyword evidence="7 8" id="KW-0472">Membrane</keyword>
<reference evidence="9 10" key="1">
    <citation type="submission" date="2019-05" db="EMBL/GenBank/DDBJ databases">
        <title>Complete genome sequencing of Anaerostipes rhamnosivorans.</title>
        <authorList>
            <person name="Bui T.P.N."/>
            <person name="de Vos W.M."/>
        </authorList>
    </citation>
    <scope>NUCLEOTIDE SEQUENCE [LARGE SCALE GENOMIC DNA]</scope>
    <source>
        <strain evidence="9 10">1y2</strain>
    </source>
</reference>
<evidence type="ECO:0000256" key="6">
    <source>
        <dbReference type="ARBA" id="ARBA00022989"/>
    </source>
</evidence>
<evidence type="ECO:0000256" key="2">
    <source>
        <dbReference type="ARBA" id="ARBA00007935"/>
    </source>
</evidence>
<feature type="transmembrane region" description="Helical" evidence="8">
    <location>
        <begin position="89"/>
        <end position="107"/>
    </location>
</feature>
<accession>A0A4P8I7Y4</accession>
<feature type="transmembrane region" description="Helical" evidence="8">
    <location>
        <begin position="57"/>
        <end position="77"/>
    </location>
</feature>
<keyword evidence="5 8" id="KW-0812">Transmembrane</keyword>
<evidence type="ECO:0000256" key="5">
    <source>
        <dbReference type="ARBA" id="ARBA00022692"/>
    </source>
</evidence>
<dbReference type="CDD" id="cd06550">
    <property type="entry name" value="TM_ABC_iron-siderophores_like"/>
    <property type="match status" value="1"/>
</dbReference>
<dbReference type="PANTHER" id="PTHR30472:SF64">
    <property type="entry name" value="IRON(3+)-HYDROXAMATE IMPORT SYSTEM PERMEASE PROTEIN FHUG"/>
    <property type="match status" value="1"/>
</dbReference>
<dbReference type="Proteomes" id="UP000298653">
    <property type="component" value="Chromosome"/>
</dbReference>
<dbReference type="Gene3D" id="1.10.3470.10">
    <property type="entry name" value="ABC transporter involved in vitamin B12 uptake, BtuC"/>
    <property type="match status" value="1"/>
</dbReference>
<dbReference type="RefSeq" id="WP_137327223.1">
    <property type="nucleotide sequence ID" value="NZ_CP040058.1"/>
</dbReference>
<dbReference type="InterPro" id="IPR000522">
    <property type="entry name" value="ABC_transptr_permease_BtuC"/>
</dbReference>
<dbReference type="GO" id="GO:0005886">
    <property type="term" value="C:plasma membrane"/>
    <property type="evidence" value="ECO:0007669"/>
    <property type="project" value="UniProtKB-SubCell"/>
</dbReference>
<sequence length="335" mass="35504">MKKRQRTAVALVVFLFLAVFVGDLMYGSYSMTAKDVVMTLFGKGDGMQNIAVLDLRLPRAVTAVLTGAALSVSGCILQSVTKNDLAEPGIIGINAGAALAVVLLISVQSTSYYTALGFGTVLLMPVAAAAGAFISFLCIYLLARDNGSVRPVKMILAGIGVNTGINALITLYQLNMSKGDYNQALAWIGGSLWGSSWMYVAMTAPIIIVLILIVFYKNRTLDVMDLGDELAMGLGVQVERERKIFLVLAVCLAACATSVAGNIAFAGLIGPHLAKRLVGPVHKRQIPAAACLSSILVLGADTLARNLFSPLEIPAGIMISLIGVPYFVYLLMKER</sequence>
<protein>
    <submittedName>
        <fullName evidence="9">ABC-type Fe3+-siderophore transport system, permease 2 component</fullName>
    </submittedName>
</protein>
<name>A0A4P8I7Y4_9FIRM</name>
<evidence type="ECO:0000256" key="3">
    <source>
        <dbReference type="ARBA" id="ARBA00022448"/>
    </source>
</evidence>
<dbReference type="PANTHER" id="PTHR30472">
    <property type="entry name" value="FERRIC ENTEROBACTIN TRANSPORT SYSTEM PERMEASE PROTEIN"/>
    <property type="match status" value="1"/>
</dbReference>
<keyword evidence="10" id="KW-1185">Reference proteome</keyword>
<feature type="transmembrane region" description="Helical" evidence="8">
    <location>
        <begin position="244"/>
        <end position="269"/>
    </location>
</feature>
<keyword evidence="3" id="KW-0813">Transport</keyword>
<dbReference type="AlphaFoldDB" id="A0A4P8I7Y4"/>
<dbReference type="GO" id="GO:0022857">
    <property type="term" value="F:transmembrane transporter activity"/>
    <property type="evidence" value="ECO:0007669"/>
    <property type="project" value="InterPro"/>
</dbReference>
<evidence type="ECO:0000256" key="8">
    <source>
        <dbReference type="SAM" id="Phobius"/>
    </source>
</evidence>
<evidence type="ECO:0000256" key="4">
    <source>
        <dbReference type="ARBA" id="ARBA00022475"/>
    </source>
</evidence>
<dbReference type="EMBL" id="CP040058">
    <property type="protein sequence ID" value="QCP33562.1"/>
    <property type="molecule type" value="Genomic_DNA"/>
</dbReference>
<keyword evidence="4" id="KW-1003">Cell membrane</keyword>
<dbReference type="FunFam" id="1.10.3470.10:FF:000001">
    <property type="entry name" value="Vitamin B12 ABC transporter permease BtuC"/>
    <property type="match status" value="1"/>
</dbReference>
<dbReference type="InterPro" id="IPR037294">
    <property type="entry name" value="ABC_BtuC-like"/>
</dbReference>
<feature type="transmembrane region" description="Helical" evidence="8">
    <location>
        <begin position="313"/>
        <end position="332"/>
    </location>
</feature>
<feature type="transmembrane region" description="Helical" evidence="8">
    <location>
        <begin position="196"/>
        <end position="216"/>
    </location>
</feature>
<evidence type="ECO:0000256" key="7">
    <source>
        <dbReference type="ARBA" id="ARBA00023136"/>
    </source>
</evidence>
<gene>
    <name evidence="9" type="ORF">AR1Y2_0108</name>
</gene>
<evidence type="ECO:0000313" key="10">
    <source>
        <dbReference type="Proteomes" id="UP000298653"/>
    </source>
</evidence>
<feature type="transmembrane region" description="Helical" evidence="8">
    <location>
        <begin position="155"/>
        <end position="176"/>
    </location>
</feature>
<proteinExistence type="inferred from homology"/>
<comment type="subcellular location">
    <subcellularLocation>
        <location evidence="1">Cell membrane</location>
        <topology evidence="1">Multi-pass membrane protein</topology>
    </subcellularLocation>
</comment>
<dbReference type="SUPFAM" id="SSF81345">
    <property type="entry name" value="ABC transporter involved in vitamin B12 uptake, BtuC"/>
    <property type="match status" value="1"/>
</dbReference>
<dbReference type="OrthoDB" id="9792889at2"/>